<dbReference type="GO" id="GO:0008270">
    <property type="term" value="F:zinc ion binding"/>
    <property type="evidence" value="ECO:0007669"/>
    <property type="project" value="InterPro"/>
</dbReference>
<evidence type="ECO:0000256" key="4">
    <source>
        <dbReference type="ARBA" id="ARBA00023163"/>
    </source>
</evidence>
<dbReference type="Proteomes" id="UP000033483">
    <property type="component" value="Unassembled WGS sequence"/>
</dbReference>
<proteinExistence type="predicted"/>
<dbReference type="GO" id="GO:0006351">
    <property type="term" value="P:DNA-templated transcription"/>
    <property type="evidence" value="ECO:0007669"/>
    <property type="project" value="InterPro"/>
</dbReference>
<gene>
    <name evidence="9" type="ORF">TD95_002629</name>
</gene>
<dbReference type="OrthoDB" id="2123952at2759"/>
<feature type="region of interest" description="Disordered" evidence="6">
    <location>
        <begin position="56"/>
        <end position="113"/>
    </location>
</feature>
<keyword evidence="7" id="KW-0812">Transmembrane</keyword>
<keyword evidence="2" id="KW-0479">Metal-binding</keyword>
<sequence>MSSAPVRQTALRAGGACVRCRKGKTRCVYENGRAPCRNCAKGMHECFLPNDAHAHVHGQTPTRTVNRPARESLPASASERSSTQHASRGGGMQPDNLAAQTRTPDRNNDANKQLSRLGPEFAMECERVVSKSFPASIAFHKPSFIQQIKNYSTDLSIGFGMMTCAARSSPSLIRRYGGSLGATGAAEHFAQKAVARINETLDSPSLADIQAMCLIVIHEWGSRNAVRAYIYLGQAARMLQMYRILNSHQQHPESDRFMRDESFRRTLWLVYVLDCILSSTPGRYPALSASDIAGVALPCTDVNFAFGNAVHVKTISLEDPIGMPPNAPTDEIGEFGHIVLATRIWRDVVHALTVSSVNNFNESEFYGLLENIERLRASLPMQYADKPGQINLHITMGSGVTYAMIHCILHCATIFIHRRSLLQFVSMNVEGWRNMQQCHTIIDHLMTSCHTITSMLMALEVSADKDVLVNFPIFMLFATFTASSTVAYLSLKGLTPPSAVETAATIVKDGLHLMNGSVDIWPLISSWSRHLAVMQRVLNNDAAAAARSASVGTGGSNNLTVPHIQHNSPSINDAASNADTNPDAMDYDQTSQAINSDAVRGDSEPPMRRPGGIATINGGASGVPTPGRDNSPNPAAGPVPAGSTPVTSVPANGERQPTPNMEVKPEQPVPPPATASMDMTAAELCTAFEKQLLELDDLAALMGGGV</sequence>
<keyword evidence="10" id="KW-1185">Reference proteome</keyword>
<comment type="subcellular location">
    <subcellularLocation>
        <location evidence="1">Nucleus</location>
    </subcellularLocation>
</comment>
<accession>A0A0F4ZM28</accession>
<dbReference type="PROSITE" id="PS50048">
    <property type="entry name" value="ZN2_CY6_FUNGAL_2"/>
    <property type="match status" value="1"/>
</dbReference>
<dbReference type="InterPro" id="IPR036864">
    <property type="entry name" value="Zn2-C6_fun-type_DNA-bd_sf"/>
</dbReference>
<dbReference type="PROSITE" id="PS00463">
    <property type="entry name" value="ZN2_CY6_FUNGAL_1"/>
    <property type="match status" value="1"/>
</dbReference>
<evidence type="ECO:0000256" key="5">
    <source>
        <dbReference type="ARBA" id="ARBA00023242"/>
    </source>
</evidence>
<feature type="transmembrane region" description="Helical" evidence="7">
    <location>
        <begin position="399"/>
        <end position="417"/>
    </location>
</feature>
<dbReference type="InterPro" id="IPR050815">
    <property type="entry name" value="TF_fung"/>
</dbReference>
<evidence type="ECO:0000256" key="6">
    <source>
        <dbReference type="SAM" id="MobiDB-lite"/>
    </source>
</evidence>
<dbReference type="GO" id="GO:0000981">
    <property type="term" value="F:DNA-binding transcription factor activity, RNA polymerase II-specific"/>
    <property type="evidence" value="ECO:0007669"/>
    <property type="project" value="InterPro"/>
</dbReference>
<keyword evidence="7" id="KW-0472">Membrane</keyword>
<dbReference type="GO" id="GO:0005634">
    <property type="term" value="C:nucleus"/>
    <property type="evidence" value="ECO:0007669"/>
    <property type="project" value="UniProtKB-SubCell"/>
</dbReference>
<protein>
    <recommendedName>
        <fullName evidence="8">Zn(2)-C6 fungal-type domain-containing protein</fullName>
    </recommendedName>
</protein>
<evidence type="ECO:0000256" key="7">
    <source>
        <dbReference type="SAM" id="Phobius"/>
    </source>
</evidence>
<dbReference type="InterPro" id="IPR007219">
    <property type="entry name" value="XnlR_reg_dom"/>
</dbReference>
<evidence type="ECO:0000256" key="1">
    <source>
        <dbReference type="ARBA" id="ARBA00004123"/>
    </source>
</evidence>
<evidence type="ECO:0000313" key="9">
    <source>
        <dbReference type="EMBL" id="KKA30903.1"/>
    </source>
</evidence>
<keyword evidence="5" id="KW-0539">Nucleus</keyword>
<organism evidence="9 10">
    <name type="scientific">Thielaviopsis punctulata</name>
    <dbReference type="NCBI Taxonomy" id="72032"/>
    <lineage>
        <taxon>Eukaryota</taxon>
        <taxon>Fungi</taxon>
        <taxon>Dikarya</taxon>
        <taxon>Ascomycota</taxon>
        <taxon>Pezizomycotina</taxon>
        <taxon>Sordariomycetes</taxon>
        <taxon>Hypocreomycetidae</taxon>
        <taxon>Microascales</taxon>
        <taxon>Ceratocystidaceae</taxon>
        <taxon>Thielaviopsis</taxon>
    </lineage>
</organism>
<dbReference type="Gene3D" id="4.10.240.10">
    <property type="entry name" value="Zn(2)-C6 fungal-type DNA-binding domain"/>
    <property type="match status" value="1"/>
</dbReference>
<feature type="compositionally biased region" description="Polar residues" evidence="6">
    <location>
        <begin position="644"/>
        <end position="659"/>
    </location>
</feature>
<keyword evidence="7" id="KW-1133">Transmembrane helix</keyword>
<feature type="domain" description="Zn(2)-C6 fungal-type" evidence="8">
    <location>
        <begin position="16"/>
        <end position="48"/>
    </location>
</feature>
<dbReference type="EMBL" id="LAEV01000191">
    <property type="protein sequence ID" value="KKA30903.1"/>
    <property type="molecule type" value="Genomic_DNA"/>
</dbReference>
<feature type="transmembrane region" description="Helical" evidence="7">
    <location>
        <begin position="471"/>
        <end position="491"/>
    </location>
</feature>
<keyword evidence="3" id="KW-0805">Transcription regulation</keyword>
<evidence type="ECO:0000259" key="8">
    <source>
        <dbReference type="PROSITE" id="PS50048"/>
    </source>
</evidence>
<dbReference type="GO" id="GO:0003677">
    <property type="term" value="F:DNA binding"/>
    <property type="evidence" value="ECO:0007669"/>
    <property type="project" value="InterPro"/>
</dbReference>
<evidence type="ECO:0000256" key="3">
    <source>
        <dbReference type="ARBA" id="ARBA00023015"/>
    </source>
</evidence>
<dbReference type="PANTHER" id="PTHR47338">
    <property type="entry name" value="ZN(II)2CYS6 TRANSCRIPTION FACTOR (EUROFUNG)-RELATED"/>
    <property type="match status" value="1"/>
</dbReference>
<dbReference type="SMART" id="SM00906">
    <property type="entry name" value="Fungal_trans"/>
    <property type="match status" value="1"/>
</dbReference>
<reference evidence="9 10" key="1">
    <citation type="submission" date="2015-03" db="EMBL/GenBank/DDBJ databases">
        <authorList>
            <person name="Radwan O."/>
            <person name="Al-Naeli F.A."/>
            <person name="Rendon G.A."/>
            <person name="Fields C."/>
        </authorList>
    </citation>
    <scope>NUCLEOTIDE SEQUENCE [LARGE SCALE GENOMIC DNA]</scope>
    <source>
        <strain evidence="9">CR-DP1</strain>
    </source>
</reference>
<dbReference type="AlphaFoldDB" id="A0A0F4ZM28"/>
<evidence type="ECO:0000313" key="10">
    <source>
        <dbReference type="Proteomes" id="UP000033483"/>
    </source>
</evidence>
<dbReference type="PANTHER" id="PTHR47338:SF5">
    <property type="entry name" value="ZN(II)2CYS6 TRANSCRIPTION FACTOR (EUROFUNG)"/>
    <property type="match status" value="1"/>
</dbReference>
<dbReference type="InterPro" id="IPR001138">
    <property type="entry name" value="Zn2Cys6_DnaBD"/>
</dbReference>
<dbReference type="Pfam" id="PF04082">
    <property type="entry name" value="Fungal_trans"/>
    <property type="match status" value="1"/>
</dbReference>
<evidence type="ECO:0000256" key="2">
    <source>
        <dbReference type="ARBA" id="ARBA00022723"/>
    </source>
</evidence>
<keyword evidence="4" id="KW-0804">Transcription</keyword>
<name>A0A0F4ZM28_9PEZI</name>
<comment type="caution">
    <text evidence="9">The sequence shown here is derived from an EMBL/GenBank/DDBJ whole genome shotgun (WGS) entry which is preliminary data.</text>
</comment>
<dbReference type="SUPFAM" id="SSF57701">
    <property type="entry name" value="Zn2/Cys6 DNA-binding domain"/>
    <property type="match status" value="1"/>
</dbReference>
<dbReference type="CDD" id="cd12148">
    <property type="entry name" value="fungal_TF_MHR"/>
    <property type="match status" value="1"/>
</dbReference>
<dbReference type="CDD" id="cd00067">
    <property type="entry name" value="GAL4"/>
    <property type="match status" value="1"/>
</dbReference>
<feature type="region of interest" description="Disordered" evidence="6">
    <location>
        <begin position="549"/>
        <end position="675"/>
    </location>
</feature>
<feature type="compositionally biased region" description="Polar residues" evidence="6">
    <location>
        <begin position="556"/>
        <end position="580"/>
    </location>
</feature>
<dbReference type="Pfam" id="PF00172">
    <property type="entry name" value="Zn_clus"/>
    <property type="match status" value="1"/>
</dbReference>